<sequence>MSEQTKALLLDVGNSYIKHAQVTINEQVFEQPLDISRCNDMGQLAEQIKTSQRVIVAAVGQGQQVALLQSLCNESKVPLTLIKTQASAFGMRCAYRNFATLGVDRWLAILAGRRVSSTKAYCVIDLGTANTCDLVFANQHLGGWIAPGFSLMRDSLIKNTELVFANDEFPTDLTLGEQTVDCVNMGCAAAVNGFIFAAEQKIAQQDEDYCVIITGGGQDMIKKNAPKHYYFYENLVLFGLLEYLFH</sequence>
<dbReference type="SUPFAM" id="SSF53067">
    <property type="entry name" value="Actin-like ATPase domain"/>
    <property type="match status" value="2"/>
</dbReference>
<comment type="cofactor">
    <cofactor evidence="3">
        <name>NH4(+)</name>
        <dbReference type="ChEBI" id="CHEBI:28938"/>
    </cofactor>
</comment>
<dbReference type="Gene3D" id="3.30.420.40">
    <property type="match status" value="2"/>
</dbReference>
<dbReference type="RefSeq" id="WP_191866848.1">
    <property type="nucleotide sequence ID" value="NZ_BMZC01000012.1"/>
</dbReference>
<evidence type="ECO:0000256" key="12">
    <source>
        <dbReference type="ARBA" id="ARBA00022840"/>
    </source>
</evidence>
<name>A0A8H9IGF9_9ALTE</name>
<evidence type="ECO:0000256" key="1">
    <source>
        <dbReference type="ARBA" id="ARBA00001206"/>
    </source>
</evidence>
<comment type="similarity">
    <text evidence="15">Belongs to the type III pantothenate kinase family.</text>
</comment>
<dbReference type="EC" id="2.7.1.33" evidence="7"/>
<reference evidence="17" key="2">
    <citation type="submission" date="2020-09" db="EMBL/GenBank/DDBJ databases">
        <authorList>
            <person name="Sun Q."/>
            <person name="Kim S."/>
        </authorList>
    </citation>
    <scope>NUCLEOTIDE SEQUENCE</scope>
    <source>
        <strain evidence="17">KCTC 32337</strain>
    </source>
</reference>
<protein>
    <recommendedName>
        <fullName evidence="16">Type III pantothenate kinase</fullName>
        <ecNumber evidence="7">2.7.1.33</ecNumber>
    </recommendedName>
</protein>
<dbReference type="PANTHER" id="PTHR34265">
    <property type="entry name" value="TYPE III PANTOTHENATE KINASE"/>
    <property type="match status" value="1"/>
</dbReference>
<dbReference type="InterPro" id="IPR043129">
    <property type="entry name" value="ATPase_NBD"/>
</dbReference>
<evidence type="ECO:0000256" key="8">
    <source>
        <dbReference type="ARBA" id="ARBA00022490"/>
    </source>
</evidence>
<evidence type="ECO:0000256" key="6">
    <source>
        <dbReference type="ARBA" id="ARBA00011738"/>
    </source>
</evidence>
<dbReference type="GO" id="GO:0015937">
    <property type="term" value="P:coenzyme A biosynthetic process"/>
    <property type="evidence" value="ECO:0007669"/>
    <property type="project" value="UniProtKB-UniPathway"/>
</dbReference>
<dbReference type="Pfam" id="PF03309">
    <property type="entry name" value="Pan_kinase"/>
    <property type="match status" value="1"/>
</dbReference>
<evidence type="ECO:0000256" key="5">
    <source>
        <dbReference type="ARBA" id="ARBA00005225"/>
    </source>
</evidence>
<dbReference type="CDD" id="cd24015">
    <property type="entry name" value="ASKHA_NBD_PanK-III"/>
    <property type="match status" value="1"/>
</dbReference>
<keyword evidence="11 17" id="KW-0418">Kinase</keyword>
<evidence type="ECO:0000313" key="18">
    <source>
        <dbReference type="Proteomes" id="UP000622604"/>
    </source>
</evidence>
<keyword evidence="8" id="KW-0963">Cytoplasm</keyword>
<dbReference type="GO" id="GO:0004594">
    <property type="term" value="F:pantothenate kinase activity"/>
    <property type="evidence" value="ECO:0007669"/>
    <property type="project" value="UniProtKB-EC"/>
</dbReference>
<dbReference type="PANTHER" id="PTHR34265:SF1">
    <property type="entry name" value="TYPE III PANTOTHENATE KINASE"/>
    <property type="match status" value="1"/>
</dbReference>
<reference evidence="17" key="1">
    <citation type="journal article" date="2014" name="Int. J. Syst. Evol. Microbiol.">
        <title>Complete genome sequence of Corynebacterium casei LMG S-19264T (=DSM 44701T), isolated from a smear-ripened cheese.</title>
        <authorList>
            <consortium name="US DOE Joint Genome Institute (JGI-PGF)"/>
            <person name="Walter F."/>
            <person name="Albersmeier A."/>
            <person name="Kalinowski J."/>
            <person name="Ruckert C."/>
        </authorList>
    </citation>
    <scope>NUCLEOTIDE SEQUENCE</scope>
    <source>
        <strain evidence="17">KCTC 32337</strain>
    </source>
</reference>
<dbReference type="NCBIfam" id="TIGR00671">
    <property type="entry name" value="baf"/>
    <property type="match status" value="1"/>
</dbReference>
<dbReference type="GO" id="GO:0005737">
    <property type="term" value="C:cytoplasm"/>
    <property type="evidence" value="ECO:0007669"/>
    <property type="project" value="UniProtKB-SubCell"/>
</dbReference>
<gene>
    <name evidence="17" type="primary">coaX</name>
    <name evidence="17" type="ORF">GCM10011274_36390</name>
</gene>
<dbReference type="EMBL" id="BMZC01000012">
    <property type="protein sequence ID" value="GGZ74930.1"/>
    <property type="molecule type" value="Genomic_DNA"/>
</dbReference>
<comment type="subunit">
    <text evidence="6">Homodimer.</text>
</comment>
<evidence type="ECO:0000256" key="11">
    <source>
        <dbReference type="ARBA" id="ARBA00022777"/>
    </source>
</evidence>
<evidence type="ECO:0000256" key="16">
    <source>
        <dbReference type="ARBA" id="ARBA00040883"/>
    </source>
</evidence>
<evidence type="ECO:0000256" key="10">
    <source>
        <dbReference type="ARBA" id="ARBA00022741"/>
    </source>
</evidence>
<accession>A0A8H9IGF9</accession>
<evidence type="ECO:0000256" key="4">
    <source>
        <dbReference type="ARBA" id="ARBA00004496"/>
    </source>
</evidence>
<evidence type="ECO:0000256" key="9">
    <source>
        <dbReference type="ARBA" id="ARBA00022679"/>
    </source>
</evidence>
<comment type="caution">
    <text evidence="17">The sequence shown here is derived from an EMBL/GenBank/DDBJ whole genome shotgun (WGS) entry which is preliminary data.</text>
</comment>
<keyword evidence="12" id="KW-0067">ATP-binding</keyword>
<keyword evidence="9" id="KW-0808">Transferase</keyword>
<evidence type="ECO:0000256" key="3">
    <source>
        <dbReference type="ARBA" id="ARBA00001972"/>
    </source>
</evidence>
<organism evidence="17 18">
    <name type="scientific">Paraglaciecola chathamensis</name>
    <dbReference type="NCBI Taxonomy" id="368405"/>
    <lineage>
        <taxon>Bacteria</taxon>
        <taxon>Pseudomonadati</taxon>
        <taxon>Pseudomonadota</taxon>
        <taxon>Gammaproteobacteria</taxon>
        <taxon>Alteromonadales</taxon>
        <taxon>Alteromonadaceae</taxon>
        <taxon>Paraglaciecola</taxon>
    </lineage>
</organism>
<dbReference type="UniPathway" id="UPA00241">
    <property type="reaction ID" value="UER00352"/>
</dbReference>
<comment type="catalytic activity">
    <reaction evidence="1">
        <text>(R)-pantothenate + ATP = (R)-4'-phosphopantothenate + ADP + H(+)</text>
        <dbReference type="Rhea" id="RHEA:16373"/>
        <dbReference type="ChEBI" id="CHEBI:10986"/>
        <dbReference type="ChEBI" id="CHEBI:15378"/>
        <dbReference type="ChEBI" id="CHEBI:29032"/>
        <dbReference type="ChEBI" id="CHEBI:30616"/>
        <dbReference type="ChEBI" id="CHEBI:456216"/>
        <dbReference type="EC" id="2.7.1.33"/>
    </reaction>
</comment>
<comment type="pathway">
    <text evidence="5">Cofactor biosynthesis; coenzyme A biosynthesis; CoA from (R)-pantothenate: step 1/5.</text>
</comment>
<proteinExistence type="inferred from homology"/>
<evidence type="ECO:0000256" key="15">
    <source>
        <dbReference type="ARBA" id="ARBA00038036"/>
    </source>
</evidence>
<keyword evidence="13" id="KW-0630">Potassium</keyword>
<dbReference type="Proteomes" id="UP000622604">
    <property type="component" value="Unassembled WGS sequence"/>
</dbReference>
<comment type="cofactor">
    <cofactor evidence="2">
        <name>K(+)</name>
        <dbReference type="ChEBI" id="CHEBI:29103"/>
    </cofactor>
</comment>
<dbReference type="InterPro" id="IPR004619">
    <property type="entry name" value="Type_III_PanK"/>
</dbReference>
<evidence type="ECO:0000256" key="2">
    <source>
        <dbReference type="ARBA" id="ARBA00001958"/>
    </source>
</evidence>
<comment type="subcellular location">
    <subcellularLocation>
        <location evidence="4">Cytoplasm</location>
    </subcellularLocation>
</comment>
<dbReference type="GO" id="GO:0005524">
    <property type="term" value="F:ATP binding"/>
    <property type="evidence" value="ECO:0007669"/>
    <property type="project" value="UniProtKB-KW"/>
</dbReference>
<keyword evidence="10" id="KW-0547">Nucleotide-binding</keyword>
<evidence type="ECO:0000256" key="7">
    <source>
        <dbReference type="ARBA" id="ARBA00012102"/>
    </source>
</evidence>
<keyword evidence="14" id="KW-0173">Coenzyme A biosynthesis</keyword>
<evidence type="ECO:0000256" key="13">
    <source>
        <dbReference type="ARBA" id="ARBA00022958"/>
    </source>
</evidence>
<dbReference type="AlphaFoldDB" id="A0A8H9IGF9"/>
<evidence type="ECO:0000313" key="17">
    <source>
        <dbReference type="EMBL" id="GGZ74930.1"/>
    </source>
</evidence>
<evidence type="ECO:0000256" key="14">
    <source>
        <dbReference type="ARBA" id="ARBA00022993"/>
    </source>
</evidence>